<sequence>MNLRDHQEDEAGKKVWLSQAEVKQLIEIASDTEHRVAFELGARCGLRSGEITDVAPQDVASTDAGPMLRVPDGKGEKYRETPMPANLATTIQTIGDVRDAPSDEPVLSIQSTRSLRRWVKNAREQLAGETVDEGWRYLSTHDLRRTWATSLAEKEVDPLLVLDWGGWEDLETFLDHYKGTYSPAAQRRAREKVGWL</sequence>
<keyword evidence="3" id="KW-0233">DNA recombination</keyword>
<dbReference type="GO" id="GO:0006310">
    <property type="term" value="P:DNA recombination"/>
    <property type="evidence" value="ECO:0007669"/>
    <property type="project" value="UniProtKB-KW"/>
</dbReference>
<feature type="domain" description="Tyr recombinase" evidence="4">
    <location>
        <begin position="12"/>
        <end position="191"/>
    </location>
</feature>
<evidence type="ECO:0000256" key="3">
    <source>
        <dbReference type="ARBA" id="ARBA00023172"/>
    </source>
</evidence>
<dbReference type="PANTHER" id="PTHR30349:SF41">
    <property type="entry name" value="INTEGRASE_RECOMBINASE PROTEIN MJ0367-RELATED"/>
    <property type="match status" value="1"/>
</dbReference>
<proteinExistence type="predicted"/>
<dbReference type="CDD" id="cd00397">
    <property type="entry name" value="DNA_BRE_C"/>
    <property type="match status" value="1"/>
</dbReference>
<dbReference type="Gene3D" id="1.10.443.10">
    <property type="entry name" value="Intergrase catalytic core"/>
    <property type="match status" value="1"/>
</dbReference>
<evidence type="ECO:0000313" key="6">
    <source>
        <dbReference type="EMBL" id="MEZ3166101.1"/>
    </source>
</evidence>
<protein>
    <submittedName>
        <fullName evidence="6">Site-specific integrase</fullName>
    </submittedName>
</protein>
<reference evidence="6 8" key="3">
    <citation type="submission" date="2024-06" db="EMBL/GenBank/DDBJ databases">
        <title>Halorubrum miltondacostae sp. nov., a potential PHA producer isolated from an inland solar saltern in Rio Maior, Portugal.</title>
        <authorList>
            <person name="Albuquerque L."/>
            <person name="Viver T."/>
            <person name="Barroso C."/>
            <person name="Claudino R."/>
            <person name="Galvan M."/>
            <person name="Simoes G."/>
            <person name="Lobo Da Cunha A."/>
            <person name="Egas C."/>
        </authorList>
    </citation>
    <scope>NUCLEOTIDE SEQUENCE [LARGE SCALE GENOMIC DNA]</scope>
    <source>
        <strain evidence="6 8">DSM 18646</strain>
    </source>
</reference>
<dbReference type="InterPro" id="IPR011010">
    <property type="entry name" value="DNA_brk_join_enz"/>
</dbReference>
<dbReference type="EMBL" id="JBEDNW010000001">
    <property type="protein sequence ID" value="MEZ3166101.1"/>
    <property type="molecule type" value="Genomic_DNA"/>
</dbReference>
<dbReference type="InterPro" id="IPR013762">
    <property type="entry name" value="Integrase-like_cat_sf"/>
</dbReference>
<dbReference type="InterPro" id="IPR002104">
    <property type="entry name" value="Integrase_catalytic"/>
</dbReference>
<dbReference type="PANTHER" id="PTHR30349">
    <property type="entry name" value="PHAGE INTEGRASE-RELATED"/>
    <property type="match status" value="1"/>
</dbReference>
<name>A0AAV3SNH7_9EURY</name>
<evidence type="ECO:0000256" key="1">
    <source>
        <dbReference type="ARBA" id="ARBA00022908"/>
    </source>
</evidence>
<evidence type="ECO:0000313" key="5">
    <source>
        <dbReference type="EMBL" id="GAA0530905.1"/>
    </source>
</evidence>
<gene>
    <name evidence="6" type="ORF">ABNG02_02025</name>
    <name evidence="5" type="ORF">GCM10008994_01860</name>
</gene>
<organism evidence="5 7">
    <name type="scientific">Halorubrum ejinorense</name>
    <dbReference type="NCBI Taxonomy" id="425309"/>
    <lineage>
        <taxon>Archaea</taxon>
        <taxon>Methanobacteriati</taxon>
        <taxon>Methanobacteriota</taxon>
        <taxon>Stenosarchaea group</taxon>
        <taxon>Halobacteria</taxon>
        <taxon>Halobacteriales</taxon>
        <taxon>Haloferacaceae</taxon>
        <taxon>Halorubrum</taxon>
    </lineage>
</organism>
<dbReference type="GO" id="GO:0015074">
    <property type="term" value="P:DNA integration"/>
    <property type="evidence" value="ECO:0007669"/>
    <property type="project" value="UniProtKB-KW"/>
</dbReference>
<evidence type="ECO:0000256" key="2">
    <source>
        <dbReference type="ARBA" id="ARBA00023125"/>
    </source>
</evidence>
<evidence type="ECO:0000259" key="4">
    <source>
        <dbReference type="PROSITE" id="PS51898"/>
    </source>
</evidence>
<dbReference type="SUPFAM" id="SSF56349">
    <property type="entry name" value="DNA breaking-rejoining enzymes"/>
    <property type="match status" value="1"/>
</dbReference>
<dbReference type="Proteomes" id="UP001567571">
    <property type="component" value="Unassembled WGS sequence"/>
</dbReference>
<dbReference type="GO" id="GO:0003677">
    <property type="term" value="F:DNA binding"/>
    <property type="evidence" value="ECO:0007669"/>
    <property type="project" value="UniProtKB-KW"/>
</dbReference>
<keyword evidence="1" id="KW-0229">DNA integration</keyword>
<keyword evidence="8" id="KW-1185">Reference proteome</keyword>
<evidence type="ECO:0000313" key="7">
    <source>
        <dbReference type="Proteomes" id="UP001501425"/>
    </source>
</evidence>
<accession>A0AAV3SNH7</accession>
<dbReference type="EMBL" id="BAAADQ010000001">
    <property type="protein sequence ID" value="GAA0530905.1"/>
    <property type="molecule type" value="Genomic_DNA"/>
</dbReference>
<evidence type="ECO:0000313" key="8">
    <source>
        <dbReference type="Proteomes" id="UP001567571"/>
    </source>
</evidence>
<reference evidence="5" key="1">
    <citation type="journal article" date="2014" name="Int. J. Syst. Evol. Microbiol.">
        <title>Complete genome sequence of Corynebacterium casei LMG S-19264T (=DSM 44701T), isolated from a smear-ripened cheese.</title>
        <authorList>
            <consortium name="US DOE Joint Genome Institute (JGI-PGF)"/>
            <person name="Walter F."/>
            <person name="Albersmeier A."/>
            <person name="Kalinowski J."/>
            <person name="Ruckert C."/>
        </authorList>
    </citation>
    <scope>NUCLEOTIDE SEQUENCE</scope>
    <source>
        <strain evidence="5">JCM 14265</strain>
    </source>
</reference>
<dbReference type="AlphaFoldDB" id="A0AAV3SNH7"/>
<dbReference type="PROSITE" id="PS51898">
    <property type="entry name" value="TYR_RECOMBINASE"/>
    <property type="match status" value="1"/>
</dbReference>
<dbReference type="RefSeq" id="WP_343775704.1">
    <property type="nucleotide sequence ID" value="NZ_BAAADQ010000001.1"/>
</dbReference>
<dbReference type="InterPro" id="IPR050090">
    <property type="entry name" value="Tyrosine_recombinase_XerCD"/>
</dbReference>
<reference evidence="5" key="2">
    <citation type="submission" date="2023-12" db="EMBL/GenBank/DDBJ databases">
        <authorList>
            <person name="Sun Q."/>
            <person name="Inoue M."/>
        </authorList>
    </citation>
    <scope>NUCLEOTIDE SEQUENCE</scope>
    <source>
        <strain evidence="5">JCM 14265</strain>
    </source>
</reference>
<comment type="caution">
    <text evidence="5">The sequence shown here is derived from an EMBL/GenBank/DDBJ whole genome shotgun (WGS) entry which is preliminary data.</text>
</comment>
<keyword evidence="2" id="KW-0238">DNA-binding</keyword>
<dbReference type="Proteomes" id="UP001501425">
    <property type="component" value="Unassembled WGS sequence"/>
</dbReference>
<dbReference type="Pfam" id="PF00589">
    <property type="entry name" value="Phage_integrase"/>
    <property type="match status" value="1"/>
</dbReference>